<accession>A0ACB7TBB8</accession>
<gene>
    <name evidence="1" type="ORF">HPB50_002688</name>
</gene>
<evidence type="ECO:0000313" key="2">
    <source>
        <dbReference type="Proteomes" id="UP000821845"/>
    </source>
</evidence>
<dbReference type="Proteomes" id="UP000821845">
    <property type="component" value="Chromosome 1"/>
</dbReference>
<protein>
    <submittedName>
        <fullName evidence="1">Uncharacterized protein</fullName>
    </submittedName>
</protein>
<comment type="caution">
    <text evidence="1">The sequence shown here is derived from an EMBL/GenBank/DDBJ whole genome shotgun (WGS) entry which is preliminary data.</text>
</comment>
<sequence length="112" mass="12774">MSLPPQHQSHLRDSSMQVQCPPKRGDSEKLEKEGLQVGDHMDALETDDNNDDAAKGNAEWLIFTKRKPNRKVKPEQLHLERTLGERGSVDYIVWLGRALAEAGSLPLWWARF</sequence>
<dbReference type="EMBL" id="CM023481">
    <property type="protein sequence ID" value="KAH6944315.1"/>
    <property type="molecule type" value="Genomic_DNA"/>
</dbReference>
<keyword evidence="2" id="KW-1185">Reference proteome</keyword>
<name>A0ACB7TBB8_HYAAI</name>
<organism evidence="1 2">
    <name type="scientific">Hyalomma asiaticum</name>
    <name type="common">Tick</name>
    <dbReference type="NCBI Taxonomy" id="266040"/>
    <lineage>
        <taxon>Eukaryota</taxon>
        <taxon>Metazoa</taxon>
        <taxon>Ecdysozoa</taxon>
        <taxon>Arthropoda</taxon>
        <taxon>Chelicerata</taxon>
        <taxon>Arachnida</taxon>
        <taxon>Acari</taxon>
        <taxon>Parasitiformes</taxon>
        <taxon>Ixodida</taxon>
        <taxon>Ixodoidea</taxon>
        <taxon>Ixodidae</taxon>
        <taxon>Hyalomminae</taxon>
        <taxon>Hyalomma</taxon>
    </lineage>
</organism>
<evidence type="ECO:0000313" key="1">
    <source>
        <dbReference type="EMBL" id="KAH6944315.1"/>
    </source>
</evidence>
<proteinExistence type="predicted"/>
<reference evidence="1" key="1">
    <citation type="submission" date="2020-05" db="EMBL/GenBank/DDBJ databases">
        <title>Large-scale comparative analyses of tick genomes elucidate their genetic diversity and vector capacities.</title>
        <authorList>
            <person name="Jia N."/>
            <person name="Wang J."/>
            <person name="Shi W."/>
            <person name="Du L."/>
            <person name="Sun Y."/>
            <person name="Zhan W."/>
            <person name="Jiang J."/>
            <person name="Wang Q."/>
            <person name="Zhang B."/>
            <person name="Ji P."/>
            <person name="Sakyi L.B."/>
            <person name="Cui X."/>
            <person name="Yuan T."/>
            <person name="Jiang B."/>
            <person name="Yang W."/>
            <person name="Lam T.T.-Y."/>
            <person name="Chang Q."/>
            <person name="Ding S."/>
            <person name="Wang X."/>
            <person name="Zhu J."/>
            <person name="Ruan X."/>
            <person name="Zhao L."/>
            <person name="Wei J."/>
            <person name="Que T."/>
            <person name="Du C."/>
            <person name="Cheng J."/>
            <person name="Dai P."/>
            <person name="Han X."/>
            <person name="Huang E."/>
            <person name="Gao Y."/>
            <person name="Liu J."/>
            <person name="Shao H."/>
            <person name="Ye R."/>
            <person name="Li L."/>
            <person name="Wei W."/>
            <person name="Wang X."/>
            <person name="Wang C."/>
            <person name="Yang T."/>
            <person name="Huo Q."/>
            <person name="Li W."/>
            <person name="Guo W."/>
            <person name="Chen H."/>
            <person name="Zhou L."/>
            <person name="Ni X."/>
            <person name="Tian J."/>
            <person name="Zhou Y."/>
            <person name="Sheng Y."/>
            <person name="Liu T."/>
            <person name="Pan Y."/>
            <person name="Xia L."/>
            <person name="Li J."/>
            <person name="Zhao F."/>
            <person name="Cao W."/>
        </authorList>
    </citation>
    <scope>NUCLEOTIDE SEQUENCE</scope>
    <source>
        <strain evidence="1">Hyas-2018</strain>
    </source>
</reference>